<feature type="zinc finger region" description="C3H1-type" evidence="4">
    <location>
        <begin position="59"/>
        <end position="87"/>
    </location>
</feature>
<dbReference type="EMBL" id="JAHBMH010000073">
    <property type="protein sequence ID" value="KAK1932650.1"/>
    <property type="molecule type" value="Genomic_DNA"/>
</dbReference>
<proteinExistence type="predicted"/>
<dbReference type="SMART" id="SM00356">
    <property type="entry name" value="ZnF_C3H1"/>
    <property type="match status" value="2"/>
</dbReference>
<reference evidence="6" key="2">
    <citation type="submission" date="2021-05" db="EMBL/GenBank/DDBJ databases">
        <authorList>
            <person name="Pain A."/>
        </authorList>
    </citation>
    <scope>NUCLEOTIDE SEQUENCE</scope>
    <source>
        <strain evidence="6">1802A</strain>
    </source>
</reference>
<evidence type="ECO:0000256" key="1">
    <source>
        <dbReference type="ARBA" id="ARBA00022723"/>
    </source>
</evidence>
<dbReference type="InterPro" id="IPR000571">
    <property type="entry name" value="Znf_CCCH"/>
</dbReference>
<dbReference type="GO" id="GO:0008270">
    <property type="term" value="F:zinc ion binding"/>
    <property type="evidence" value="ECO:0007669"/>
    <property type="project" value="UniProtKB-KW"/>
</dbReference>
<dbReference type="SUPFAM" id="SSF90229">
    <property type="entry name" value="CCCH zinc finger"/>
    <property type="match status" value="1"/>
</dbReference>
<protein>
    <submittedName>
        <fullName evidence="6">Zinc finger C-x8-C-x5-C-x3-H type domain containing protein</fullName>
    </submittedName>
</protein>
<gene>
    <name evidence="6" type="ORF">X943_000152</name>
</gene>
<evidence type="ECO:0000256" key="3">
    <source>
        <dbReference type="ARBA" id="ARBA00022833"/>
    </source>
</evidence>
<feature type="domain" description="C3H1-type" evidence="5">
    <location>
        <begin position="21"/>
        <end position="51"/>
    </location>
</feature>
<evidence type="ECO:0000313" key="6">
    <source>
        <dbReference type="EMBL" id="KAK1932650.1"/>
    </source>
</evidence>
<dbReference type="Pfam" id="PF00642">
    <property type="entry name" value="zf-CCCH"/>
    <property type="match status" value="1"/>
</dbReference>
<evidence type="ECO:0000259" key="5">
    <source>
        <dbReference type="PROSITE" id="PS50103"/>
    </source>
</evidence>
<evidence type="ECO:0000256" key="4">
    <source>
        <dbReference type="PROSITE-ProRule" id="PRU00723"/>
    </source>
</evidence>
<keyword evidence="1 4" id="KW-0479">Metal-binding</keyword>
<organism evidence="6 7">
    <name type="scientific">Babesia divergens</name>
    <dbReference type="NCBI Taxonomy" id="32595"/>
    <lineage>
        <taxon>Eukaryota</taxon>
        <taxon>Sar</taxon>
        <taxon>Alveolata</taxon>
        <taxon>Apicomplexa</taxon>
        <taxon>Aconoidasida</taxon>
        <taxon>Piroplasmida</taxon>
        <taxon>Babesiidae</taxon>
        <taxon>Babesia</taxon>
    </lineage>
</organism>
<keyword evidence="2 4" id="KW-0863">Zinc-finger</keyword>
<name>A0AAD9G6D3_BABDI</name>
<dbReference type="Proteomes" id="UP001195914">
    <property type="component" value="Unassembled WGS sequence"/>
</dbReference>
<comment type="caution">
    <text evidence="6">The sequence shown here is derived from an EMBL/GenBank/DDBJ whole genome shotgun (WGS) entry which is preliminary data.</text>
</comment>
<dbReference type="AlphaFoldDB" id="A0AAD9G6D3"/>
<dbReference type="PROSITE" id="PS50103">
    <property type="entry name" value="ZF_C3H1"/>
    <property type="match status" value="3"/>
</dbReference>
<evidence type="ECO:0000256" key="2">
    <source>
        <dbReference type="ARBA" id="ARBA00022771"/>
    </source>
</evidence>
<accession>A0AAD9G6D3</accession>
<keyword evidence="3 4" id="KW-0862">Zinc</keyword>
<dbReference type="InterPro" id="IPR036855">
    <property type="entry name" value="Znf_CCCH_sf"/>
</dbReference>
<reference evidence="6" key="1">
    <citation type="journal article" date="2014" name="Nucleic Acids Res.">
        <title>The evolutionary dynamics of variant antigen genes in Babesia reveal a history of genomic innovation underlying host-parasite interaction.</title>
        <authorList>
            <person name="Jackson A.P."/>
            <person name="Otto T.D."/>
            <person name="Darby A."/>
            <person name="Ramaprasad A."/>
            <person name="Xia D."/>
            <person name="Echaide I.E."/>
            <person name="Farber M."/>
            <person name="Gahlot S."/>
            <person name="Gamble J."/>
            <person name="Gupta D."/>
            <person name="Gupta Y."/>
            <person name="Jackson L."/>
            <person name="Malandrin L."/>
            <person name="Malas T.B."/>
            <person name="Moussa E."/>
            <person name="Nair M."/>
            <person name="Reid A.J."/>
            <person name="Sanders M."/>
            <person name="Sharma J."/>
            <person name="Tracey A."/>
            <person name="Quail M.A."/>
            <person name="Weir W."/>
            <person name="Wastling J.M."/>
            <person name="Hall N."/>
            <person name="Willadsen P."/>
            <person name="Lingelbach K."/>
            <person name="Shiels B."/>
            <person name="Tait A."/>
            <person name="Berriman M."/>
            <person name="Allred D.R."/>
            <person name="Pain A."/>
        </authorList>
    </citation>
    <scope>NUCLEOTIDE SEQUENCE</scope>
    <source>
        <strain evidence="6">1802A</strain>
    </source>
</reference>
<feature type="domain" description="C3H1-type" evidence="5">
    <location>
        <begin position="59"/>
        <end position="87"/>
    </location>
</feature>
<evidence type="ECO:0000313" key="7">
    <source>
        <dbReference type="Proteomes" id="UP001195914"/>
    </source>
</evidence>
<feature type="zinc finger region" description="C3H1-type" evidence="4">
    <location>
        <begin position="21"/>
        <end position="51"/>
    </location>
</feature>
<keyword evidence="7" id="KW-1185">Reference proteome</keyword>
<dbReference type="Gene3D" id="3.30.1370.210">
    <property type="match status" value="1"/>
</dbReference>
<sequence>MTATNNSGMPRDVRMLSVQQFRKTKMCPHMEKPEGCLRSMHSECPYAHHEGELKELPNLLKTAMCKLHLKRCCDKSREECPYAHNFEELRHTEGFYKTFVCKFWQRGHCRAGDMCRYAHGEHEIRNVIPTKAAVKVHEPSRGTTGAIPTAMGEIEVISQISAQEKECNTPTVSSGYCFNHSVQSPMYVYPIYGEMNTYGQTPTAVTLQPWMTETSHLHSKEQEEAYCLMQFYLQKYIDCCSKQQAYMRHQLYLTPSYAPNSCYKN</sequence>
<feature type="domain" description="C3H1-type" evidence="5">
    <location>
        <begin position="95"/>
        <end position="122"/>
    </location>
</feature>
<feature type="zinc finger region" description="C3H1-type" evidence="4">
    <location>
        <begin position="95"/>
        <end position="122"/>
    </location>
</feature>